<dbReference type="Proteomes" id="UP001476282">
    <property type="component" value="Unassembled WGS sequence"/>
</dbReference>
<dbReference type="RefSeq" id="WP_353567026.1">
    <property type="nucleotide sequence ID" value="NZ_BAABRI010000010.1"/>
</dbReference>
<dbReference type="Gene3D" id="3.40.630.30">
    <property type="match status" value="1"/>
</dbReference>
<evidence type="ECO:0000313" key="2">
    <source>
        <dbReference type="EMBL" id="GAA5482899.1"/>
    </source>
</evidence>
<comment type="caution">
    <text evidence="2">The sequence shown here is derived from an EMBL/GenBank/DDBJ whole genome shotgun (WGS) entry which is preliminary data.</text>
</comment>
<feature type="domain" description="N-acetyltransferase" evidence="1">
    <location>
        <begin position="12"/>
        <end position="175"/>
    </location>
</feature>
<dbReference type="PROSITE" id="PS51186">
    <property type="entry name" value="GNAT"/>
    <property type="match status" value="1"/>
</dbReference>
<protein>
    <recommendedName>
        <fullName evidence="1">N-acetyltransferase domain-containing protein</fullName>
    </recommendedName>
</protein>
<name>A0ABP9UU76_9BACT</name>
<evidence type="ECO:0000313" key="3">
    <source>
        <dbReference type="Proteomes" id="UP001476282"/>
    </source>
</evidence>
<sequence length="201" mass="22659">MIETVLADDLPVMVRPLVPGDRGSLAEGYRRLSPESRYQRFWVHTGEVMGENMLDRLLKHDPGNHSVWAVFDPTRDYPGLGAASYWRSTGDPEEAEFSCTVLDGDQRRGVGTLLLALLWLEARNAGIHRFVGYTMPENVCAIRWMRDTGAEAEWDGFKVIFRWDLDDLDRIPPTRAGIALAERLAEFSEQLLDEGPGQEPG</sequence>
<dbReference type="InterPro" id="IPR000182">
    <property type="entry name" value="GNAT_dom"/>
</dbReference>
<dbReference type="Pfam" id="PF13302">
    <property type="entry name" value="Acetyltransf_3"/>
    <property type="match status" value="1"/>
</dbReference>
<dbReference type="SUPFAM" id="SSF55729">
    <property type="entry name" value="Acyl-CoA N-acyltransferases (Nat)"/>
    <property type="match status" value="1"/>
</dbReference>
<dbReference type="InterPro" id="IPR016181">
    <property type="entry name" value="Acyl_CoA_acyltransferase"/>
</dbReference>
<reference evidence="2 3" key="1">
    <citation type="submission" date="2024-02" db="EMBL/GenBank/DDBJ databases">
        <title>Haloferula sargassicola NBRC 104335.</title>
        <authorList>
            <person name="Ichikawa N."/>
            <person name="Katano-Makiyama Y."/>
            <person name="Hidaka K."/>
        </authorList>
    </citation>
    <scope>NUCLEOTIDE SEQUENCE [LARGE SCALE GENOMIC DNA]</scope>
    <source>
        <strain evidence="2 3">NBRC 104335</strain>
    </source>
</reference>
<evidence type="ECO:0000259" key="1">
    <source>
        <dbReference type="PROSITE" id="PS51186"/>
    </source>
</evidence>
<dbReference type="EMBL" id="BAABRI010000010">
    <property type="protein sequence ID" value="GAA5482899.1"/>
    <property type="molecule type" value="Genomic_DNA"/>
</dbReference>
<accession>A0ABP9UU76</accession>
<proteinExistence type="predicted"/>
<organism evidence="2 3">
    <name type="scientific">Haloferula sargassicola</name>
    <dbReference type="NCBI Taxonomy" id="490096"/>
    <lineage>
        <taxon>Bacteria</taxon>
        <taxon>Pseudomonadati</taxon>
        <taxon>Verrucomicrobiota</taxon>
        <taxon>Verrucomicrobiia</taxon>
        <taxon>Verrucomicrobiales</taxon>
        <taxon>Verrucomicrobiaceae</taxon>
        <taxon>Haloferula</taxon>
    </lineage>
</organism>
<keyword evidence="3" id="KW-1185">Reference proteome</keyword>
<gene>
    <name evidence="2" type="ORF">Hsar01_02124</name>
</gene>